<dbReference type="PROSITE" id="PS00885">
    <property type="entry name" value="EPSP_SYNTHASE_2"/>
    <property type="match status" value="1"/>
</dbReference>
<evidence type="ECO:0000256" key="7">
    <source>
        <dbReference type="ARBA" id="ARBA00023141"/>
    </source>
</evidence>
<evidence type="ECO:0000256" key="9">
    <source>
        <dbReference type="HAMAP-Rule" id="MF_00210"/>
    </source>
</evidence>
<dbReference type="AlphaFoldDB" id="A0A4R3L1E2"/>
<keyword evidence="7 9" id="KW-0057">Aromatic amino acid biosynthesis</keyword>
<evidence type="ECO:0000259" key="11">
    <source>
        <dbReference type="Pfam" id="PF00275"/>
    </source>
</evidence>
<comment type="pathway">
    <text evidence="2 9">Metabolic intermediate biosynthesis; chorismate biosynthesis; chorismate from D-erythrose 4-phosphate and phosphoenolpyruvate: step 6/7.</text>
</comment>
<dbReference type="FunFam" id="3.65.10.10:FF:000005">
    <property type="entry name" value="3-phosphoshikimate 1-carboxyvinyltransferase"/>
    <property type="match status" value="1"/>
</dbReference>
<feature type="binding site" evidence="9">
    <location>
        <position position="390"/>
    </location>
    <ligand>
        <name>phosphoenolpyruvate</name>
        <dbReference type="ChEBI" id="CHEBI:58702"/>
    </ligand>
</feature>
<protein>
    <recommendedName>
        <fullName evidence="9">3-phosphoshikimate 1-carboxyvinyltransferase</fullName>
        <ecNumber evidence="9">2.5.1.19</ecNumber>
    </recommendedName>
    <alternativeName>
        <fullName evidence="9">5-enolpyruvylshikimate-3-phosphate synthase</fullName>
        <shortName evidence="9">EPSP synthase</shortName>
        <shortName evidence="9">EPSPS</shortName>
    </alternativeName>
</protein>
<dbReference type="GO" id="GO:0009073">
    <property type="term" value="P:aromatic amino acid family biosynthetic process"/>
    <property type="evidence" value="ECO:0007669"/>
    <property type="project" value="UniProtKB-KW"/>
</dbReference>
<evidence type="ECO:0000256" key="3">
    <source>
        <dbReference type="ARBA" id="ARBA00009948"/>
    </source>
</evidence>
<dbReference type="GO" id="GO:0003866">
    <property type="term" value="F:3-phosphoshikimate 1-carboxyvinyltransferase activity"/>
    <property type="evidence" value="ECO:0007669"/>
    <property type="project" value="UniProtKB-UniRule"/>
</dbReference>
<evidence type="ECO:0000256" key="8">
    <source>
        <dbReference type="ARBA" id="ARBA00044633"/>
    </source>
</evidence>
<keyword evidence="5 9" id="KW-0028">Amino-acid biosynthesis</keyword>
<feature type="active site" description="Proton acceptor" evidence="9">
    <location>
        <position position="317"/>
    </location>
</feature>
<feature type="binding site" evidence="9">
    <location>
        <position position="344"/>
    </location>
    <ligand>
        <name>3-phosphoshikimate</name>
        <dbReference type="ChEBI" id="CHEBI:145989"/>
    </ligand>
</feature>
<evidence type="ECO:0000256" key="2">
    <source>
        <dbReference type="ARBA" id="ARBA00004811"/>
    </source>
</evidence>
<dbReference type="PIRSF" id="PIRSF000505">
    <property type="entry name" value="EPSPS"/>
    <property type="match status" value="1"/>
</dbReference>
<evidence type="ECO:0000313" key="13">
    <source>
        <dbReference type="Proteomes" id="UP000294937"/>
    </source>
</evidence>
<comment type="subunit">
    <text evidence="9">Monomer.</text>
</comment>
<dbReference type="GO" id="GO:0009423">
    <property type="term" value="P:chorismate biosynthetic process"/>
    <property type="evidence" value="ECO:0007669"/>
    <property type="project" value="UniProtKB-UniRule"/>
</dbReference>
<evidence type="ECO:0000256" key="5">
    <source>
        <dbReference type="ARBA" id="ARBA00022605"/>
    </source>
</evidence>
<dbReference type="Proteomes" id="UP000294937">
    <property type="component" value="Unassembled WGS sequence"/>
</dbReference>
<feature type="binding site" evidence="9">
    <location>
        <position position="348"/>
    </location>
    <ligand>
        <name>phosphoenolpyruvate</name>
        <dbReference type="ChEBI" id="CHEBI:58702"/>
    </ligand>
</feature>
<keyword evidence="13" id="KW-1185">Reference proteome</keyword>
<feature type="binding site" evidence="9">
    <location>
        <position position="95"/>
    </location>
    <ligand>
        <name>phosphoenolpyruvate</name>
        <dbReference type="ChEBI" id="CHEBI:58702"/>
    </ligand>
</feature>
<name>A0A4R3L1E2_9BACL</name>
<dbReference type="InterPro" id="IPR023193">
    <property type="entry name" value="EPSP_synthase_CS"/>
</dbReference>
<dbReference type="CDD" id="cd01556">
    <property type="entry name" value="EPSP_synthase"/>
    <property type="match status" value="1"/>
</dbReference>
<reference evidence="12 13" key="1">
    <citation type="submission" date="2019-03" db="EMBL/GenBank/DDBJ databases">
        <title>Genomic Encyclopedia of Type Strains, Phase IV (KMG-IV): sequencing the most valuable type-strain genomes for metagenomic binning, comparative biology and taxonomic classification.</title>
        <authorList>
            <person name="Goeker M."/>
        </authorList>
    </citation>
    <scope>NUCLEOTIDE SEQUENCE [LARGE SCALE GENOMIC DNA]</scope>
    <source>
        <strain evidence="12 13">DSM 45707</strain>
    </source>
</reference>
<accession>A0A4R3L1E2</accession>
<dbReference type="PANTHER" id="PTHR21090">
    <property type="entry name" value="AROM/DEHYDROQUINATE SYNTHASE"/>
    <property type="match status" value="1"/>
</dbReference>
<keyword evidence="10" id="KW-0175">Coiled coil</keyword>
<dbReference type="GO" id="GO:0005737">
    <property type="term" value="C:cytoplasm"/>
    <property type="evidence" value="ECO:0007669"/>
    <property type="project" value="UniProtKB-SubCell"/>
</dbReference>
<organism evidence="12 13">
    <name type="scientific">Hazenella coriacea</name>
    <dbReference type="NCBI Taxonomy" id="1179467"/>
    <lineage>
        <taxon>Bacteria</taxon>
        <taxon>Bacillati</taxon>
        <taxon>Bacillota</taxon>
        <taxon>Bacilli</taxon>
        <taxon>Bacillales</taxon>
        <taxon>Thermoactinomycetaceae</taxon>
        <taxon>Hazenella</taxon>
    </lineage>
</organism>
<dbReference type="InterPro" id="IPR006264">
    <property type="entry name" value="EPSP_synthase"/>
</dbReference>
<dbReference type="InterPro" id="IPR036968">
    <property type="entry name" value="Enolpyruvate_Tfrase_sf"/>
</dbReference>
<dbReference type="EC" id="2.5.1.19" evidence="9"/>
<feature type="binding site" evidence="9">
    <location>
        <position position="317"/>
    </location>
    <ligand>
        <name>3-phosphoshikimate</name>
        <dbReference type="ChEBI" id="CHEBI:145989"/>
    </ligand>
</feature>
<comment type="subcellular location">
    <subcellularLocation>
        <location evidence="9">Cytoplasm</location>
    </subcellularLocation>
</comment>
<dbReference type="Gene3D" id="3.65.10.10">
    <property type="entry name" value="Enolpyruvate transferase domain"/>
    <property type="match status" value="2"/>
</dbReference>
<dbReference type="PANTHER" id="PTHR21090:SF5">
    <property type="entry name" value="PENTAFUNCTIONAL AROM POLYPEPTIDE"/>
    <property type="match status" value="1"/>
</dbReference>
<keyword evidence="4 9" id="KW-0963">Cytoplasm</keyword>
<feature type="coiled-coil region" evidence="10">
    <location>
        <begin position="335"/>
        <end position="369"/>
    </location>
</feature>
<comment type="caution">
    <text evidence="9">Lacks conserved residue(s) required for the propagation of feature annotation.</text>
</comment>
<comment type="similarity">
    <text evidence="3 9">Belongs to the EPSP synthase family.</text>
</comment>
<feature type="binding site" evidence="9">
    <location>
        <position position="168"/>
    </location>
    <ligand>
        <name>3-phosphoshikimate</name>
        <dbReference type="ChEBI" id="CHEBI:145989"/>
    </ligand>
</feature>
<feature type="binding site" evidence="9">
    <location>
        <position position="170"/>
    </location>
    <ligand>
        <name>phosphoenolpyruvate</name>
        <dbReference type="ChEBI" id="CHEBI:58702"/>
    </ligand>
</feature>
<comment type="catalytic activity">
    <reaction evidence="8">
        <text>3-phosphoshikimate + phosphoenolpyruvate = 5-O-(1-carboxyvinyl)-3-phosphoshikimate + phosphate</text>
        <dbReference type="Rhea" id="RHEA:21256"/>
        <dbReference type="ChEBI" id="CHEBI:43474"/>
        <dbReference type="ChEBI" id="CHEBI:57701"/>
        <dbReference type="ChEBI" id="CHEBI:58702"/>
        <dbReference type="ChEBI" id="CHEBI:145989"/>
        <dbReference type="EC" id="2.5.1.19"/>
    </reaction>
    <physiologicalReaction direction="left-to-right" evidence="8">
        <dbReference type="Rhea" id="RHEA:21257"/>
    </physiologicalReaction>
</comment>
<evidence type="ECO:0000256" key="4">
    <source>
        <dbReference type="ARBA" id="ARBA00022490"/>
    </source>
</evidence>
<evidence type="ECO:0000256" key="10">
    <source>
        <dbReference type="SAM" id="Coils"/>
    </source>
</evidence>
<dbReference type="GO" id="GO:0008652">
    <property type="term" value="P:amino acid biosynthetic process"/>
    <property type="evidence" value="ECO:0007669"/>
    <property type="project" value="UniProtKB-KW"/>
</dbReference>
<evidence type="ECO:0000313" key="12">
    <source>
        <dbReference type="EMBL" id="TCS93381.1"/>
    </source>
</evidence>
<feature type="binding site" evidence="9">
    <location>
        <position position="27"/>
    </location>
    <ligand>
        <name>3-phosphoshikimate</name>
        <dbReference type="ChEBI" id="CHEBI:145989"/>
    </ligand>
</feature>
<dbReference type="NCBIfam" id="TIGR01356">
    <property type="entry name" value="aroA"/>
    <property type="match status" value="1"/>
</dbReference>
<feature type="binding site" evidence="9">
    <location>
        <position position="123"/>
    </location>
    <ligand>
        <name>phosphoenolpyruvate</name>
        <dbReference type="ChEBI" id="CHEBI:58702"/>
    </ligand>
</feature>
<feature type="binding site" evidence="9">
    <location>
        <position position="170"/>
    </location>
    <ligand>
        <name>3-phosphoshikimate</name>
        <dbReference type="ChEBI" id="CHEBI:145989"/>
    </ligand>
</feature>
<evidence type="ECO:0000256" key="1">
    <source>
        <dbReference type="ARBA" id="ARBA00002174"/>
    </source>
</evidence>
<dbReference type="InterPro" id="IPR013792">
    <property type="entry name" value="RNA3'P_cycl/enolpyr_Trfase_a/b"/>
</dbReference>
<feature type="binding site" evidence="9">
    <location>
        <position position="22"/>
    </location>
    <ligand>
        <name>3-phosphoshikimate</name>
        <dbReference type="ChEBI" id="CHEBI:145989"/>
    </ligand>
</feature>
<keyword evidence="6 9" id="KW-0808">Transferase</keyword>
<feature type="binding site" evidence="9">
    <location>
        <position position="23"/>
    </location>
    <ligand>
        <name>3-phosphoshikimate</name>
        <dbReference type="ChEBI" id="CHEBI:145989"/>
    </ligand>
</feature>
<comment type="function">
    <text evidence="1 9">Catalyzes the transfer of the enolpyruvyl moiety of phosphoenolpyruvate (PEP) to the 5-hydroxyl of shikimate-3-phosphate (S3P) to produce enolpyruvyl shikimate-3-phosphate and inorganic phosphate.</text>
</comment>
<dbReference type="Pfam" id="PF00275">
    <property type="entry name" value="EPSP_synthase"/>
    <property type="match status" value="1"/>
</dbReference>
<dbReference type="PROSITE" id="PS00104">
    <property type="entry name" value="EPSP_SYNTHASE_1"/>
    <property type="match status" value="1"/>
</dbReference>
<dbReference type="RefSeq" id="WP_131925661.1">
    <property type="nucleotide sequence ID" value="NZ_SMAG01000007.1"/>
</dbReference>
<dbReference type="InterPro" id="IPR001986">
    <property type="entry name" value="Enolpyruvate_Tfrase_dom"/>
</dbReference>
<dbReference type="SUPFAM" id="SSF55205">
    <property type="entry name" value="EPT/RTPC-like"/>
    <property type="match status" value="1"/>
</dbReference>
<dbReference type="OrthoDB" id="9809920at2"/>
<dbReference type="UniPathway" id="UPA00053">
    <property type="reaction ID" value="UER00089"/>
</dbReference>
<dbReference type="HAMAP" id="MF_00210">
    <property type="entry name" value="EPSP_synth"/>
    <property type="match status" value="1"/>
</dbReference>
<evidence type="ECO:0000256" key="6">
    <source>
        <dbReference type="ARBA" id="ARBA00022679"/>
    </source>
</evidence>
<comment type="caution">
    <text evidence="12">The sequence shown here is derived from an EMBL/GenBank/DDBJ whole genome shotgun (WGS) entry which is preliminary data.</text>
</comment>
<sequence>MSQIQVSRSKPFQKTFRVPGDKSISHRSIMLGALAEGITTVKGFLTGADCLNTMTCFQQMGVHMERPEETTLYIYGKGMEGLKELKQPLDVGNSGTTIRLMAGLLSAAPFFSVLIGDDSISRRPMSRIVEPLRLMGAKIDGRQGGKYTPLVIHGSPLQGITYQTPVASAQVKSALMLAGLFAEGQTILKEPSLSRDHTERLLPAFGVEVNRDDDCMVSIQGKQSLSATTVQVPGDFSSAAFLLATACMVPGSRVTVEGVGLNPTRIGLIEALSQMGADIEWEITDFSCHEPMGRVTIVAEELVGSIFGGEIIPRMIDEIPILAVIATQAKGRTIIRDAEELKVKETNRIRAITQELRKLGAQIEETEDGLMIEGPTPLQGGVCQSHGDHRIGMALAVAGLASKDGVRVEQAEAIQISFPGFEEMILRL</sequence>
<feature type="domain" description="Enolpyruvate transferase" evidence="11">
    <location>
        <begin position="8"/>
        <end position="423"/>
    </location>
</feature>
<gene>
    <name evidence="9" type="primary">aroA</name>
    <name evidence="12" type="ORF">EDD58_10727</name>
</gene>
<proteinExistence type="inferred from homology"/>
<feature type="binding site" evidence="9">
    <location>
        <position position="22"/>
    </location>
    <ligand>
        <name>phosphoenolpyruvate</name>
        <dbReference type="ChEBI" id="CHEBI:58702"/>
    </ligand>
</feature>
<dbReference type="EMBL" id="SMAG01000007">
    <property type="protein sequence ID" value="TCS93381.1"/>
    <property type="molecule type" value="Genomic_DNA"/>
</dbReference>
<dbReference type="FunFam" id="3.65.10.10:FF:000006">
    <property type="entry name" value="3-phosphoshikimate 1-carboxyvinyltransferase"/>
    <property type="match status" value="1"/>
</dbReference>